<evidence type="ECO:0000313" key="1">
    <source>
        <dbReference type="EMBL" id="SPD75604.1"/>
    </source>
</evidence>
<reference evidence="1" key="1">
    <citation type="submission" date="2018-01" db="EMBL/GenBank/DDBJ databases">
        <authorList>
            <person name="Regsiter A."/>
            <person name="William W."/>
        </authorList>
    </citation>
    <scope>NUCLEOTIDE SEQUENCE</scope>
    <source>
        <strain evidence="1">TRIP AH-1</strain>
    </source>
</reference>
<dbReference type="Pfam" id="PF09719">
    <property type="entry name" value="C_GCAxxG_C_C"/>
    <property type="match status" value="1"/>
</dbReference>
<sequence length="193" mass="21936">MGVLSLFREKVGYPWTTLPEHMFAHAASGYGGHGTLCGALGVCSCIINLVVYDKDETYKSIIDRMMYWYSETIFPTDRFDDISQIPKQISTKAMTPLCHTSISKWTLAAGAQVTSKEKKERCAKVTGEVVYTVVYYLNEYFEGIWKPKKWTPSKEISHCIECHGPDDIWHSADGMNNQQGHMECLLCHQDHTE</sequence>
<dbReference type="EMBL" id="OJIN01000212">
    <property type="protein sequence ID" value="SPD75604.1"/>
    <property type="molecule type" value="Genomic_DNA"/>
</dbReference>
<organism evidence="1">
    <name type="scientific">uncultured Desulfobacterium sp</name>
    <dbReference type="NCBI Taxonomy" id="201089"/>
    <lineage>
        <taxon>Bacteria</taxon>
        <taxon>Pseudomonadati</taxon>
        <taxon>Thermodesulfobacteriota</taxon>
        <taxon>Desulfobacteria</taxon>
        <taxon>Desulfobacterales</taxon>
        <taxon>Desulfobacteriaceae</taxon>
        <taxon>Desulfobacterium</taxon>
        <taxon>environmental samples</taxon>
    </lineage>
</organism>
<accession>A0A445N1M4</accession>
<proteinExistence type="predicted"/>
<dbReference type="InterPro" id="IPR010181">
    <property type="entry name" value="CGCAxxGCC_motif"/>
</dbReference>
<dbReference type="SUPFAM" id="SSF48695">
    <property type="entry name" value="Multiheme cytochromes"/>
    <property type="match status" value="1"/>
</dbReference>
<name>A0A445N1M4_9BACT</name>
<gene>
    <name evidence="1" type="ORF">PITCH_A680003</name>
</gene>
<dbReference type="InterPro" id="IPR036280">
    <property type="entry name" value="Multihaem_cyt_sf"/>
</dbReference>
<protein>
    <submittedName>
        <fullName evidence="1">Split soret cytochrome c</fullName>
    </submittedName>
</protein>
<dbReference type="AlphaFoldDB" id="A0A445N1M4"/>